<comment type="similarity">
    <text evidence="1">Belongs to the peptidase M43B family.</text>
</comment>
<keyword evidence="11" id="KW-1185">Reference proteome</keyword>
<dbReference type="GO" id="GO:0008237">
    <property type="term" value="F:metallopeptidase activity"/>
    <property type="evidence" value="ECO:0007669"/>
    <property type="project" value="UniProtKB-KW"/>
</dbReference>
<dbReference type="AlphaFoldDB" id="I4AIU6"/>
<evidence type="ECO:0000256" key="6">
    <source>
        <dbReference type="ARBA" id="ARBA00022833"/>
    </source>
</evidence>
<evidence type="ECO:0000259" key="9">
    <source>
        <dbReference type="PROSITE" id="PS50093"/>
    </source>
</evidence>
<dbReference type="InterPro" id="IPR035986">
    <property type="entry name" value="PKD_dom_sf"/>
</dbReference>
<dbReference type="Gene3D" id="3.40.390.10">
    <property type="entry name" value="Collagenase (Catalytic Domain)"/>
    <property type="match status" value="1"/>
</dbReference>
<evidence type="ECO:0000256" key="4">
    <source>
        <dbReference type="ARBA" id="ARBA00022729"/>
    </source>
</evidence>
<evidence type="ECO:0000256" key="2">
    <source>
        <dbReference type="ARBA" id="ARBA00022670"/>
    </source>
</evidence>
<dbReference type="Proteomes" id="UP000006054">
    <property type="component" value="Chromosome"/>
</dbReference>
<dbReference type="PANTHER" id="PTHR47466">
    <property type="match status" value="1"/>
</dbReference>
<dbReference type="eggNOG" id="COG3291">
    <property type="taxonomic scope" value="Bacteria"/>
</dbReference>
<dbReference type="SUPFAM" id="SSF55486">
    <property type="entry name" value="Metalloproteases ('zincins'), catalytic domain"/>
    <property type="match status" value="1"/>
</dbReference>
<dbReference type="EMBL" id="CP003345">
    <property type="protein sequence ID" value="AFM03881.1"/>
    <property type="molecule type" value="Genomic_DNA"/>
</dbReference>
<keyword evidence="3" id="KW-0479">Metal-binding</keyword>
<dbReference type="GO" id="GO:0046872">
    <property type="term" value="F:metal ion binding"/>
    <property type="evidence" value="ECO:0007669"/>
    <property type="project" value="UniProtKB-KW"/>
</dbReference>
<evidence type="ECO:0000313" key="10">
    <source>
        <dbReference type="EMBL" id="AFM03881.1"/>
    </source>
</evidence>
<dbReference type="InterPro" id="IPR013783">
    <property type="entry name" value="Ig-like_fold"/>
</dbReference>
<evidence type="ECO:0000256" key="1">
    <source>
        <dbReference type="ARBA" id="ARBA00008721"/>
    </source>
</evidence>
<protein>
    <submittedName>
        <fullName evidence="10">PDK repeat-containing protein</fullName>
    </submittedName>
</protein>
<proteinExistence type="inferred from homology"/>
<dbReference type="GO" id="GO:0006508">
    <property type="term" value="P:proteolysis"/>
    <property type="evidence" value="ECO:0007669"/>
    <property type="project" value="UniProtKB-KW"/>
</dbReference>
<keyword evidence="8" id="KW-1015">Disulfide bond</keyword>
<accession>I4AIU6</accession>
<feature type="domain" description="PKD" evidence="9">
    <location>
        <begin position="393"/>
        <end position="455"/>
    </location>
</feature>
<dbReference type="KEGG" id="fli:Fleli_1455"/>
<evidence type="ECO:0000313" key="11">
    <source>
        <dbReference type="Proteomes" id="UP000006054"/>
    </source>
</evidence>
<keyword evidence="5" id="KW-0378">Hydrolase</keyword>
<dbReference type="InterPro" id="IPR026444">
    <property type="entry name" value="Secre_tail"/>
</dbReference>
<name>I4AIU6_BERLS</name>
<dbReference type="InterPro" id="IPR024079">
    <property type="entry name" value="MetalloPept_cat_dom_sf"/>
</dbReference>
<keyword evidence="6" id="KW-0862">Zinc</keyword>
<dbReference type="PROSITE" id="PS50093">
    <property type="entry name" value="PKD"/>
    <property type="match status" value="1"/>
</dbReference>
<dbReference type="SMART" id="SM00089">
    <property type="entry name" value="PKD"/>
    <property type="match status" value="2"/>
</dbReference>
<dbReference type="Pfam" id="PF18962">
    <property type="entry name" value="Por_Secre_tail"/>
    <property type="match status" value="1"/>
</dbReference>
<reference evidence="11" key="1">
    <citation type="submission" date="2012-06" db="EMBL/GenBank/DDBJ databases">
        <title>The complete genome of Flexibacter litoralis DSM 6794.</title>
        <authorList>
            <person name="Lucas S."/>
            <person name="Copeland A."/>
            <person name="Lapidus A."/>
            <person name="Glavina del Rio T."/>
            <person name="Dalin E."/>
            <person name="Tice H."/>
            <person name="Bruce D."/>
            <person name="Goodwin L."/>
            <person name="Pitluck S."/>
            <person name="Peters L."/>
            <person name="Ovchinnikova G."/>
            <person name="Lu M."/>
            <person name="Kyrpides N."/>
            <person name="Mavromatis K."/>
            <person name="Ivanova N."/>
            <person name="Brettin T."/>
            <person name="Detter J.C."/>
            <person name="Han C."/>
            <person name="Larimer F."/>
            <person name="Land M."/>
            <person name="Hauser L."/>
            <person name="Markowitz V."/>
            <person name="Cheng J.-F."/>
            <person name="Hugenholtz P."/>
            <person name="Woyke T."/>
            <person name="Wu D."/>
            <person name="Spring S."/>
            <person name="Lang E."/>
            <person name="Kopitz M."/>
            <person name="Brambilla E."/>
            <person name="Klenk H.-P."/>
            <person name="Eisen J.A."/>
        </authorList>
    </citation>
    <scope>NUCLEOTIDE SEQUENCE [LARGE SCALE GENOMIC DNA]</scope>
    <source>
        <strain evidence="11">ATCC 23117 / DSM 6794 / NBRC 15988 / NCIMB 1366 / Sio-4</strain>
    </source>
</reference>
<dbReference type="InterPro" id="IPR008754">
    <property type="entry name" value="Peptidase_M43"/>
</dbReference>
<dbReference type="Pfam" id="PF05572">
    <property type="entry name" value="Peptidase_M43"/>
    <property type="match status" value="1"/>
</dbReference>
<dbReference type="Gene3D" id="2.60.40.10">
    <property type="entry name" value="Immunoglobulins"/>
    <property type="match status" value="2"/>
</dbReference>
<dbReference type="CDD" id="cd04275">
    <property type="entry name" value="ZnMc_pappalysin_like"/>
    <property type="match status" value="1"/>
</dbReference>
<dbReference type="InterPro" id="IPR000601">
    <property type="entry name" value="PKD_dom"/>
</dbReference>
<sequence length="981" mass="110838" precursor="true">MKINFLPTFLLYVILINSFVLFSYSDAFSQRSCHTSETEYYLNNKDKIAGSEAFEKKLNGYIIQRREALKNNPLLHKVQKTEATYRIPIIVHVVHNGEAIGEGSNISAAQIYGQIEVLNEDFNFTNPDKDETLDIFKDVAANPSIEFVLATVDQNGNPLAEVGIHRSKGCLKQWDSATFDTYAKPVTVWDTNNYFNIWVTNLRVGAYGYAQFPILSDLDGIRNENKAANTDGVVVNYRNFGSIEKTSTIQALIEAAPLNLGRTLTHEVGHFFGLLHTWGDENLSCASDDFCTDTPNTSTRQRGCNLNEDACESGQIVMTQNFMEYTDDACMTLFTEDQTERIQAVLAISPRRKELLTSKTADPITNKLFANFSSNQRVTKNGKIKFTNQSLATGSKQIDTYQWTFTGGTPSTSNEQNPTITYSQEGNFSATLKISSNDGTEDTRQVIIEVIDDNLTALDETLLDFEDRDFEKEGWSFERTDISNWRLFSDGAYSASDFSVYSPNYDYRSCESELTFISPFIRIPTSNVLEISFDVAYSYDINQLSDSLEISYTTDGGDKFVPIWKLGGEELKTAITQTATFNPSPSQWKSHKFYIEIEDDISFMQVKFRNIGANNNNLYLDNLGIRQITNLQAPIIDFDVNYPLILLSETAHFYSKTEYGIDFNWTINGNTNIQATGSTPQILFNQEGIYDVTLQSSNPLDTKEQTQTNAIEVIRGRKINSIDEQNLSNETLNGQPLAGHDGEITVSKAEFFNDFGFANKIHAVDIFFADAALSSLNETFDVVMWSVDADGKPNQELYRQEVLYSLINRDIFERRQFTRVIFEEAQDVPTQFFISVELEYETGNTFSIFTEKKAEGKGWEKKANGDWLSYAANRGQNYSNAISVILSPDEILGTDDDENLSNLIKLYPNPSQGSFSLETQDLRIETIEIYNSIGQIIYQKNISNTFISNFDIQLKQPSNGMYLVKIQTQKGIITQKLIIQN</sequence>
<dbReference type="SUPFAM" id="SSF49299">
    <property type="entry name" value="PKD domain"/>
    <property type="match status" value="2"/>
</dbReference>
<keyword evidence="4" id="KW-0732">Signal</keyword>
<dbReference type="InterPro" id="IPR022409">
    <property type="entry name" value="PKD/Chitinase_dom"/>
</dbReference>
<gene>
    <name evidence="10" type="ordered locus">Fleli_1455</name>
</gene>
<dbReference type="CDD" id="cd00146">
    <property type="entry name" value="PKD"/>
    <property type="match status" value="1"/>
</dbReference>
<evidence type="ECO:0000256" key="3">
    <source>
        <dbReference type="ARBA" id="ARBA00022723"/>
    </source>
</evidence>
<dbReference type="NCBIfam" id="TIGR04183">
    <property type="entry name" value="Por_Secre_tail"/>
    <property type="match status" value="1"/>
</dbReference>
<evidence type="ECO:0000256" key="5">
    <source>
        <dbReference type="ARBA" id="ARBA00022801"/>
    </source>
</evidence>
<organism evidence="10 11">
    <name type="scientific">Bernardetia litoralis (strain ATCC 23117 / DSM 6794 / NBRC 15988 / NCIMB 1366 / Fx l1 / Sio-4)</name>
    <name type="common">Flexibacter litoralis</name>
    <dbReference type="NCBI Taxonomy" id="880071"/>
    <lineage>
        <taxon>Bacteria</taxon>
        <taxon>Pseudomonadati</taxon>
        <taxon>Bacteroidota</taxon>
        <taxon>Cytophagia</taxon>
        <taxon>Cytophagales</taxon>
        <taxon>Bernardetiaceae</taxon>
        <taxon>Bernardetia</taxon>
    </lineage>
</organism>
<dbReference type="STRING" id="880071.Fleli_1455"/>
<dbReference type="HOGENOM" id="CLU_011684_1_0_10"/>
<keyword evidence="2" id="KW-0645">Protease</keyword>
<dbReference type="PANTHER" id="PTHR47466:SF1">
    <property type="entry name" value="METALLOPROTEASE MEP1 (AFU_ORTHOLOGUE AFUA_1G07730)-RELATED"/>
    <property type="match status" value="1"/>
</dbReference>
<evidence type="ECO:0000256" key="7">
    <source>
        <dbReference type="ARBA" id="ARBA00023049"/>
    </source>
</evidence>
<evidence type="ECO:0000256" key="8">
    <source>
        <dbReference type="ARBA" id="ARBA00023157"/>
    </source>
</evidence>
<dbReference type="Pfam" id="PF18911">
    <property type="entry name" value="PKD_4"/>
    <property type="match status" value="1"/>
</dbReference>
<keyword evidence="7" id="KW-0482">Metalloprotease</keyword>